<keyword evidence="4" id="KW-1003">Cell membrane</keyword>
<dbReference type="Gene3D" id="3.40.50.300">
    <property type="entry name" value="P-loop containing nucleotide triphosphate hydrolases"/>
    <property type="match status" value="2"/>
</dbReference>
<dbReference type="SUPFAM" id="SSF52540">
    <property type="entry name" value="P-loop containing nucleoside triphosphate hydrolases"/>
    <property type="match status" value="2"/>
</dbReference>
<dbReference type="Proteomes" id="UP000654108">
    <property type="component" value="Unassembled WGS sequence"/>
</dbReference>
<dbReference type="InterPro" id="IPR050388">
    <property type="entry name" value="ABC_Ni/Peptide_Import"/>
</dbReference>
<dbReference type="NCBIfam" id="TIGR01727">
    <property type="entry name" value="oligo_HPY"/>
    <property type="match status" value="2"/>
</dbReference>
<evidence type="ECO:0000256" key="4">
    <source>
        <dbReference type="ARBA" id="ARBA00022475"/>
    </source>
</evidence>
<dbReference type="InterPro" id="IPR013563">
    <property type="entry name" value="Oligopep_ABC_C"/>
</dbReference>
<name>A0A927IU81_9HYPH</name>
<dbReference type="PANTHER" id="PTHR43297:SF2">
    <property type="entry name" value="DIPEPTIDE TRANSPORT ATP-BINDING PROTEIN DPPD"/>
    <property type="match status" value="1"/>
</dbReference>
<dbReference type="InterPro" id="IPR027417">
    <property type="entry name" value="P-loop_NTPase"/>
</dbReference>
<dbReference type="InterPro" id="IPR003439">
    <property type="entry name" value="ABC_transporter-like_ATP-bd"/>
</dbReference>
<evidence type="ECO:0000256" key="2">
    <source>
        <dbReference type="ARBA" id="ARBA00005417"/>
    </source>
</evidence>
<evidence type="ECO:0000256" key="7">
    <source>
        <dbReference type="ARBA" id="ARBA00023136"/>
    </source>
</evidence>
<comment type="similarity">
    <text evidence="2">Belongs to the ABC transporter superfamily.</text>
</comment>
<keyword evidence="5" id="KW-0547">Nucleotide-binding</keyword>
<keyword evidence="7" id="KW-0472">Membrane</keyword>
<dbReference type="AlphaFoldDB" id="A0A927IU81"/>
<dbReference type="GO" id="GO:0005886">
    <property type="term" value="C:plasma membrane"/>
    <property type="evidence" value="ECO:0007669"/>
    <property type="project" value="UniProtKB-SubCell"/>
</dbReference>
<keyword evidence="3" id="KW-0813">Transport</keyword>
<dbReference type="Pfam" id="PF00005">
    <property type="entry name" value="ABC_tran"/>
    <property type="match status" value="2"/>
</dbReference>
<dbReference type="InterPro" id="IPR017871">
    <property type="entry name" value="ABC_transporter-like_CS"/>
</dbReference>
<dbReference type="GO" id="GO:0055085">
    <property type="term" value="P:transmembrane transport"/>
    <property type="evidence" value="ECO:0007669"/>
    <property type="project" value="UniProtKB-ARBA"/>
</dbReference>
<evidence type="ECO:0000313" key="9">
    <source>
        <dbReference type="EMBL" id="MBD8066588.1"/>
    </source>
</evidence>
<accession>A0A927IU81</accession>
<dbReference type="Pfam" id="PF08352">
    <property type="entry name" value="oligo_HPY"/>
    <property type="match status" value="2"/>
</dbReference>
<evidence type="ECO:0000259" key="8">
    <source>
        <dbReference type="PROSITE" id="PS50893"/>
    </source>
</evidence>
<dbReference type="GO" id="GO:0005524">
    <property type="term" value="F:ATP binding"/>
    <property type="evidence" value="ECO:0007669"/>
    <property type="project" value="UniProtKB-KW"/>
</dbReference>
<comment type="caution">
    <text evidence="9">The sequence shown here is derived from an EMBL/GenBank/DDBJ whole genome shotgun (WGS) entry which is preliminary data.</text>
</comment>
<dbReference type="PROSITE" id="PS50893">
    <property type="entry name" value="ABC_TRANSPORTER_2"/>
    <property type="match status" value="2"/>
</dbReference>
<keyword evidence="6 9" id="KW-0067">ATP-binding</keyword>
<reference evidence="9" key="1">
    <citation type="submission" date="2020-09" db="EMBL/GenBank/DDBJ databases">
        <title>Genome seq and assembly of Devosia sp.</title>
        <authorList>
            <person name="Chhetri G."/>
        </authorList>
    </citation>
    <scope>NUCLEOTIDE SEQUENCE</scope>
    <source>
        <strain evidence="9">PTR5</strain>
    </source>
</reference>
<feature type="domain" description="ABC transporter" evidence="8">
    <location>
        <begin position="10"/>
        <end position="259"/>
    </location>
</feature>
<dbReference type="NCBIfam" id="NF008453">
    <property type="entry name" value="PRK11308.1"/>
    <property type="match status" value="2"/>
</dbReference>
<dbReference type="PROSITE" id="PS00211">
    <property type="entry name" value="ABC_TRANSPORTER_1"/>
    <property type="match status" value="2"/>
</dbReference>
<dbReference type="FunFam" id="3.40.50.300:FF:000016">
    <property type="entry name" value="Oligopeptide ABC transporter ATP-binding component"/>
    <property type="match status" value="2"/>
</dbReference>
<evidence type="ECO:0000256" key="1">
    <source>
        <dbReference type="ARBA" id="ARBA00004417"/>
    </source>
</evidence>
<evidence type="ECO:0000313" key="10">
    <source>
        <dbReference type="Proteomes" id="UP000654108"/>
    </source>
</evidence>
<dbReference type="GO" id="GO:0016887">
    <property type="term" value="F:ATP hydrolysis activity"/>
    <property type="evidence" value="ECO:0007669"/>
    <property type="project" value="InterPro"/>
</dbReference>
<dbReference type="InterPro" id="IPR003593">
    <property type="entry name" value="AAA+_ATPase"/>
</dbReference>
<dbReference type="PANTHER" id="PTHR43297">
    <property type="entry name" value="OLIGOPEPTIDE TRANSPORT ATP-BINDING PROTEIN APPD"/>
    <property type="match status" value="1"/>
</dbReference>
<proteinExistence type="inferred from homology"/>
<organism evidence="9 10">
    <name type="scientific">Devosia oryzisoli</name>
    <dbReference type="NCBI Taxonomy" id="2774138"/>
    <lineage>
        <taxon>Bacteria</taxon>
        <taxon>Pseudomonadati</taxon>
        <taxon>Pseudomonadota</taxon>
        <taxon>Alphaproteobacteria</taxon>
        <taxon>Hyphomicrobiales</taxon>
        <taxon>Devosiaceae</taxon>
        <taxon>Devosia</taxon>
    </lineage>
</organism>
<protein>
    <submittedName>
        <fullName evidence="9">ABC transporter ATP-binding protein</fullName>
    </submittedName>
</protein>
<gene>
    <name evidence="9" type="ORF">IC608_14020</name>
</gene>
<evidence type="ECO:0000256" key="5">
    <source>
        <dbReference type="ARBA" id="ARBA00022741"/>
    </source>
</evidence>
<dbReference type="RefSeq" id="WP_191776695.1">
    <property type="nucleotide sequence ID" value="NZ_JACYFU010000003.1"/>
</dbReference>
<dbReference type="EMBL" id="JACYFU010000003">
    <property type="protein sequence ID" value="MBD8066588.1"/>
    <property type="molecule type" value="Genomic_DNA"/>
</dbReference>
<dbReference type="SMART" id="SM00382">
    <property type="entry name" value="AAA"/>
    <property type="match status" value="2"/>
</dbReference>
<dbReference type="NCBIfam" id="NF007739">
    <property type="entry name" value="PRK10419.1"/>
    <property type="match status" value="2"/>
</dbReference>
<dbReference type="CDD" id="cd03257">
    <property type="entry name" value="ABC_NikE_OppD_transporters"/>
    <property type="match status" value="2"/>
</dbReference>
<evidence type="ECO:0000256" key="6">
    <source>
        <dbReference type="ARBA" id="ARBA00022840"/>
    </source>
</evidence>
<feature type="domain" description="ABC transporter" evidence="8">
    <location>
        <begin position="356"/>
        <end position="596"/>
    </location>
</feature>
<comment type="subcellular location">
    <subcellularLocation>
        <location evidence="1">Cell inner membrane</location>
        <topology evidence="1">Peripheral membrane protein</topology>
    </subcellularLocation>
</comment>
<keyword evidence="10" id="KW-1185">Reference proteome</keyword>
<sequence length="669" mass="72184">MLDNRTILSVRDLEVVLSTPAGPLHAVRGTSIDLKAGEAIGIVGESGSGKSMTALALMRLLPRNAQVRAKAITLCGDDLGTMSDRNFAGDVAGQKVSMIFQEPMTSLNPVYSIGRQMTEAATRIGRLSGAVARERAIELLGKVGIPDPAGRLEQYPHQLSGGQRQRVMIAMALMNEPDLIIADEPTTALDVTVQAQIMDLLADLRREFGMAMILITHDLAVVASSVDKVAVMYGGEIVEQGACAEVLHQPMHPYTRALLASAPKLSDVPHRLGAIPGIVPSLIGDVDYCVFASRCAQARAVCRTSRPPLLALGGRSYACVLTPEEIEQLPPAQPDVEMPPLKAAPDTVIMEGQGIEKVYDIKRSIFARAQKLHALDDVSIDIRRGETFALVGESGSGKTTLAKILLGLNPASNGQVLLEGEPITSMDRLRRARLVQPIFQDPYSSLNPRHTIGRLIARPLEIHGIGDARSREAAVVEVMERVGLPARVMHNYPNQMSGGQRQRVAIARALVMKPAVLVCDEPTSALDVSVQAQILNLLSDLQRDLGLTYLLITHDIGVVHQVASRIAVMYLGQIVETGEAADVLSAPRHPYTQLLLSSVPELHGVRKVRHAGSAIVSNPLDLPPGCRFSARCPYVVQDCRAEDPALRPARTGPQLTRCIRDEAIIHDRS</sequence>
<dbReference type="GO" id="GO:0015833">
    <property type="term" value="P:peptide transport"/>
    <property type="evidence" value="ECO:0007669"/>
    <property type="project" value="InterPro"/>
</dbReference>
<evidence type="ECO:0000256" key="3">
    <source>
        <dbReference type="ARBA" id="ARBA00022448"/>
    </source>
</evidence>